<reference evidence="1" key="1">
    <citation type="journal article" date="2020" name="Fungal Divers.">
        <title>Resolving the Mortierellaceae phylogeny through synthesis of multi-gene phylogenetics and phylogenomics.</title>
        <authorList>
            <person name="Vandepol N."/>
            <person name="Liber J."/>
            <person name="Desiro A."/>
            <person name="Na H."/>
            <person name="Kennedy M."/>
            <person name="Barry K."/>
            <person name="Grigoriev I.V."/>
            <person name="Miller A.N."/>
            <person name="O'Donnell K."/>
            <person name="Stajich J.E."/>
            <person name="Bonito G."/>
        </authorList>
    </citation>
    <scope>NUCLEOTIDE SEQUENCE</scope>
    <source>
        <strain evidence="1">NRRL 2591</strain>
    </source>
</reference>
<dbReference type="AlphaFoldDB" id="A0A9P6K2W9"/>
<accession>A0A9P6K2W9</accession>
<dbReference type="Proteomes" id="UP000723463">
    <property type="component" value="Unassembled WGS sequence"/>
</dbReference>
<keyword evidence="2" id="KW-1185">Reference proteome</keyword>
<gene>
    <name evidence="1" type="ORF">EC957_000478</name>
</gene>
<evidence type="ECO:0000313" key="2">
    <source>
        <dbReference type="Proteomes" id="UP000723463"/>
    </source>
</evidence>
<dbReference type="EMBL" id="JAAAXW010000105">
    <property type="protein sequence ID" value="KAF9543783.1"/>
    <property type="molecule type" value="Genomic_DNA"/>
</dbReference>
<proteinExistence type="predicted"/>
<comment type="caution">
    <text evidence="1">The sequence shown here is derived from an EMBL/GenBank/DDBJ whole genome shotgun (WGS) entry which is preliminary data.</text>
</comment>
<protein>
    <submittedName>
        <fullName evidence="1">Uncharacterized protein</fullName>
    </submittedName>
</protein>
<name>A0A9P6K2W9_9FUNG</name>
<sequence>MVPHFGIDNYSIDRPRPPPRYFGANKINSTLNPQLRGARRMKDLKIVLSTVDCSVILWKTTGDVNLLSPTI</sequence>
<organism evidence="1 2">
    <name type="scientific">Mortierella hygrophila</name>
    <dbReference type="NCBI Taxonomy" id="979708"/>
    <lineage>
        <taxon>Eukaryota</taxon>
        <taxon>Fungi</taxon>
        <taxon>Fungi incertae sedis</taxon>
        <taxon>Mucoromycota</taxon>
        <taxon>Mortierellomycotina</taxon>
        <taxon>Mortierellomycetes</taxon>
        <taxon>Mortierellales</taxon>
        <taxon>Mortierellaceae</taxon>
        <taxon>Mortierella</taxon>
    </lineage>
</organism>
<evidence type="ECO:0000313" key="1">
    <source>
        <dbReference type="EMBL" id="KAF9543783.1"/>
    </source>
</evidence>